<protein>
    <recommendedName>
        <fullName evidence="12">Elongation of fatty acids protein</fullName>
        <ecNumber evidence="12">2.3.1.-</ecNumber>
    </recommendedName>
</protein>
<evidence type="ECO:0000256" key="10">
    <source>
        <dbReference type="ARBA" id="ARBA00023160"/>
    </source>
</evidence>
<dbReference type="Proteomes" id="UP000271241">
    <property type="component" value="Unassembled WGS sequence"/>
</dbReference>
<evidence type="ECO:0000256" key="6">
    <source>
        <dbReference type="ARBA" id="ARBA00022832"/>
    </source>
</evidence>
<accession>A0A4P9XWD5</accession>
<dbReference type="InterPro" id="IPR030457">
    <property type="entry name" value="ELO_CS"/>
</dbReference>
<keyword evidence="8 12" id="KW-0443">Lipid metabolism</keyword>
<keyword evidence="9 12" id="KW-0472">Membrane</keyword>
<comment type="subcellular location">
    <subcellularLocation>
        <location evidence="1">Membrane</location>
        <topology evidence="1">Multi-pass membrane protein</topology>
    </subcellularLocation>
</comment>
<feature type="transmembrane region" description="Helical" evidence="12">
    <location>
        <begin position="213"/>
        <end position="236"/>
    </location>
</feature>
<organism evidence="13 14">
    <name type="scientific">Thamnocephalis sphaerospora</name>
    <dbReference type="NCBI Taxonomy" id="78915"/>
    <lineage>
        <taxon>Eukaryota</taxon>
        <taxon>Fungi</taxon>
        <taxon>Fungi incertae sedis</taxon>
        <taxon>Zoopagomycota</taxon>
        <taxon>Zoopagomycotina</taxon>
        <taxon>Zoopagomycetes</taxon>
        <taxon>Zoopagales</taxon>
        <taxon>Sigmoideomycetaceae</taxon>
        <taxon>Thamnocephalis</taxon>
    </lineage>
</organism>
<keyword evidence="5 12" id="KW-0812">Transmembrane</keyword>
<dbReference type="Pfam" id="PF01151">
    <property type="entry name" value="ELO"/>
    <property type="match status" value="1"/>
</dbReference>
<keyword evidence="3 12" id="KW-0444">Lipid biosynthesis</keyword>
<feature type="transmembrane region" description="Helical" evidence="12">
    <location>
        <begin position="182"/>
        <end position="201"/>
    </location>
</feature>
<dbReference type="GO" id="GO:0034625">
    <property type="term" value="P:fatty acid elongation, monounsaturated fatty acid"/>
    <property type="evidence" value="ECO:0007669"/>
    <property type="project" value="TreeGrafter"/>
</dbReference>
<evidence type="ECO:0000256" key="7">
    <source>
        <dbReference type="ARBA" id="ARBA00022989"/>
    </source>
</evidence>
<feature type="transmembrane region" description="Helical" evidence="12">
    <location>
        <begin position="46"/>
        <end position="66"/>
    </location>
</feature>
<evidence type="ECO:0000256" key="12">
    <source>
        <dbReference type="RuleBase" id="RU361115"/>
    </source>
</evidence>
<gene>
    <name evidence="13" type="ORF">THASP1DRAFT_12566</name>
</gene>
<comment type="catalytic activity">
    <reaction evidence="12">
        <text>an acyl-CoA + malonyl-CoA + H(+) = a 3-oxoacyl-CoA + CO2 + CoA</text>
        <dbReference type="Rhea" id="RHEA:50252"/>
        <dbReference type="ChEBI" id="CHEBI:15378"/>
        <dbReference type="ChEBI" id="CHEBI:16526"/>
        <dbReference type="ChEBI" id="CHEBI:57287"/>
        <dbReference type="ChEBI" id="CHEBI:57384"/>
        <dbReference type="ChEBI" id="CHEBI:58342"/>
        <dbReference type="ChEBI" id="CHEBI:90726"/>
    </reaction>
    <physiologicalReaction direction="left-to-right" evidence="12">
        <dbReference type="Rhea" id="RHEA:50253"/>
    </physiologicalReaction>
</comment>
<evidence type="ECO:0000256" key="2">
    <source>
        <dbReference type="ARBA" id="ARBA00007263"/>
    </source>
</evidence>
<evidence type="ECO:0000256" key="9">
    <source>
        <dbReference type="ARBA" id="ARBA00023136"/>
    </source>
</evidence>
<dbReference type="EMBL" id="KZ992443">
    <property type="protein sequence ID" value="RKP10636.1"/>
    <property type="molecule type" value="Genomic_DNA"/>
</dbReference>
<feature type="transmembrane region" description="Helical" evidence="12">
    <location>
        <begin position="256"/>
        <end position="276"/>
    </location>
</feature>
<dbReference type="EC" id="2.3.1.-" evidence="12"/>
<dbReference type="PROSITE" id="PS01188">
    <property type="entry name" value="ELO"/>
    <property type="match status" value="1"/>
</dbReference>
<dbReference type="GO" id="GO:0005789">
    <property type="term" value="C:endoplasmic reticulum membrane"/>
    <property type="evidence" value="ECO:0007669"/>
    <property type="project" value="TreeGrafter"/>
</dbReference>
<evidence type="ECO:0000256" key="1">
    <source>
        <dbReference type="ARBA" id="ARBA00004141"/>
    </source>
</evidence>
<dbReference type="GO" id="GO:0009922">
    <property type="term" value="F:fatty acid elongase activity"/>
    <property type="evidence" value="ECO:0007669"/>
    <property type="project" value="UniProtKB-EC"/>
</dbReference>
<feature type="transmembrane region" description="Helical" evidence="12">
    <location>
        <begin position="87"/>
        <end position="109"/>
    </location>
</feature>
<keyword evidence="4 12" id="KW-0808">Transferase</keyword>
<evidence type="ECO:0000313" key="13">
    <source>
        <dbReference type="EMBL" id="RKP10636.1"/>
    </source>
</evidence>
<dbReference type="AlphaFoldDB" id="A0A4P9XWD5"/>
<dbReference type="PANTHER" id="PTHR11157:SF134">
    <property type="entry name" value="ELONGATION OF FATTY ACIDS PROTEIN 1-RELATED"/>
    <property type="match status" value="1"/>
</dbReference>
<comment type="similarity">
    <text evidence="2 12">Belongs to the ELO family.</text>
</comment>
<name>A0A4P9XWD5_9FUNG</name>
<dbReference type="PANTHER" id="PTHR11157">
    <property type="entry name" value="FATTY ACID ACYL TRANSFERASE-RELATED"/>
    <property type="match status" value="1"/>
</dbReference>
<keyword evidence="6 12" id="KW-0276">Fatty acid metabolism</keyword>
<comment type="catalytic activity">
    <reaction evidence="11">
        <text>a very-long-chain acyl-CoA + malonyl-CoA + H(+) = a very-long-chain 3-oxoacyl-CoA + CO2 + CoA</text>
        <dbReference type="Rhea" id="RHEA:32727"/>
        <dbReference type="ChEBI" id="CHEBI:15378"/>
        <dbReference type="ChEBI" id="CHEBI:16526"/>
        <dbReference type="ChEBI" id="CHEBI:57287"/>
        <dbReference type="ChEBI" id="CHEBI:57384"/>
        <dbReference type="ChEBI" id="CHEBI:90725"/>
        <dbReference type="ChEBI" id="CHEBI:90736"/>
        <dbReference type="EC" id="2.3.1.199"/>
    </reaction>
</comment>
<dbReference type="GO" id="GO:0034626">
    <property type="term" value="P:fatty acid elongation, polyunsaturated fatty acid"/>
    <property type="evidence" value="ECO:0007669"/>
    <property type="project" value="TreeGrafter"/>
</dbReference>
<sequence length="297" mass="33964">MSNATAAFEATRPFGLSLYNTLAPVYQAVVGAHPDTFRFVVGKTPLSTVTEVAAVAVGYLVVIFGIQAIMRNRAPIAFPTLARMHNLLLSVGSAVLLLLHLEQVISMIAVKGLGWSLCDTEAWTQRLELLYYINYLFKYYELIDTLLLAFKKKPLEFLHYFHHSQTMILCYIQIIYHVTVSWFPIVINLGVHVIMYYYFYLASMGVRVWWKKYITTMQISQFVLDIIVVYSCVYNYYAERLSILPYMRSCNGSGGFGGVFAAALLTIYLGLFAKMYRDTYVRGTRKRESTTKTTKRE</sequence>
<dbReference type="InterPro" id="IPR002076">
    <property type="entry name" value="ELO_fam"/>
</dbReference>
<evidence type="ECO:0000256" key="3">
    <source>
        <dbReference type="ARBA" id="ARBA00022516"/>
    </source>
</evidence>
<dbReference type="GO" id="GO:0019367">
    <property type="term" value="P:fatty acid elongation, saturated fatty acid"/>
    <property type="evidence" value="ECO:0007669"/>
    <property type="project" value="TreeGrafter"/>
</dbReference>
<evidence type="ECO:0000256" key="8">
    <source>
        <dbReference type="ARBA" id="ARBA00023098"/>
    </source>
</evidence>
<evidence type="ECO:0000256" key="4">
    <source>
        <dbReference type="ARBA" id="ARBA00022679"/>
    </source>
</evidence>
<dbReference type="OrthoDB" id="434092at2759"/>
<dbReference type="GO" id="GO:0030148">
    <property type="term" value="P:sphingolipid biosynthetic process"/>
    <property type="evidence" value="ECO:0007669"/>
    <property type="project" value="TreeGrafter"/>
</dbReference>
<evidence type="ECO:0000256" key="11">
    <source>
        <dbReference type="ARBA" id="ARBA00047375"/>
    </source>
</evidence>
<keyword evidence="14" id="KW-1185">Reference proteome</keyword>
<reference evidence="14" key="1">
    <citation type="journal article" date="2018" name="Nat. Microbiol.">
        <title>Leveraging single-cell genomics to expand the fungal tree of life.</title>
        <authorList>
            <person name="Ahrendt S.R."/>
            <person name="Quandt C.A."/>
            <person name="Ciobanu D."/>
            <person name="Clum A."/>
            <person name="Salamov A."/>
            <person name="Andreopoulos B."/>
            <person name="Cheng J.F."/>
            <person name="Woyke T."/>
            <person name="Pelin A."/>
            <person name="Henrissat B."/>
            <person name="Reynolds N.K."/>
            <person name="Benny G.L."/>
            <person name="Smith M.E."/>
            <person name="James T.Y."/>
            <person name="Grigoriev I.V."/>
        </authorList>
    </citation>
    <scope>NUCLEOTIDE SEQUENCE [LARGE SCALE GENOMIC DNA]</scope>
    <source>
        <strain evidence="14">RSA 1356</strain>
    </source>
</reference>
<keyword evidence="7 12" id="KW-1133">Transmembrane helix</keyword>
<evidence type="ECO:0000256" key="5">
    <source>
        <dbReference type="ARBA" id="ARBA00022692"/>
    </source>
</evidence>
<dbReference type="STRING" id="78915.A0A4P9XWD5"/>
<evidence type="ECO:0000313" key="14">
    <source>
        <dbReference type="Proteomes" id="UP000271241"/>
    </source>
</evidence>
<proteinExistence type="inferred from homology"/>
<dbReference type="GO" id="GO:0042761">
    <property type="term" value="P:very long-chain fatty acid biosynthetic process"/>
    <property type="evidence" value="ECO:0007669"/>
    <property type="project" value="TreeGrafter"/>
</dbReference>
<keyword evidence="10 12" id="KW-0275">Fatty acid biosynthesis</keyword>